<feature type="chain" id="PRO_5045985909" description="Protein activator of alkane oxidation PraB" evidence="1">
    <location>
        <begin position="28"/>
        <end position="161"/>
    </location>
</feature>
<dbReference type="RefSeq" id="WP_344939828.1">
    <property type="nucleotide sequence ID" value="NZ_BAAAZG010000001.1"/>
</dbReference>
<dbReference type="EMBL" id="BAAAZG010000001">
    <property type="protein sequence ID" value="GAA4056266.1"/>
    <property type="molecule type" value="Genomic_DNA"/>
</dbReference>
<proteinExistence type="predicted"/>
<feature type="signal peptide" evidence="1">
    <location>
        <begin position="1"/>
        <end position="27"/>
    </location>
</feature>
<keyword evidence="1" id="KW-0732">Signal</keyword>
<accession>A0ABP7UZK2</accession>
<organism evidence="2 3">
    <name type="scientific">Actinomadura miaoliensis</name>
    <dbReference type="NCBI Taxonomy" id="430685"/>
    <lineage>
        <taxon>Bacteria</taxon>
        <taxon>Bacillati</taxon>
        <taxon>Actinomycetota</taxon>
        <taxon>Actinomycetes</taxon>
        <taxon>Streptosporangiales</taxon>
        <taxon>Thermomonosporaceae</taxon>
        <taxon>Actinomadura</taxon>
    </lineage>
</organism>
<gene>
    <name evidence="2" type="ORF">GCM10022214_04780</name>
</gene>
<evidence type="ECO:0000313" key="2">
    <source>
        <dbReference type="EMBL" id="GAA4056266.1"/>
    </source>
</evidence>
<protein>
    <recommendedName>
        <fullName evidence="4">Protein activator of alkane oxidation PraB</fullName>
    </recommendedName>
</protein>
<evidence type="ECO:0000313" key="3">
    <source>
        <dbReference type="Proteomes" id="UP001500683"/>
    </source>
</evidence>
<reference evidence="3" key="1">
    <citation type="journal article" date="2019" name="Int. J. Syst. Evol. Microbiol.">
        <title>The Global Catalogue of Microorganisms (GCM) 10K type strain sequencing project: providing services to taxonomists for standard genome sequencing and annotation.</title>
        <authorList>
            <consortium name="The Broad Institute Genomics Platform"/>
            <consortium name="The Broad Institute Genome Sequencing Center for Infectious Disease"/>
            <person name="Wu L."/>
            <person name="Ma J."/>
        </authorList>
    </citation>
    <scope>NUCLEOTIDE SEQUENCE [LARGE SCALE GENOMIC DNA]</scope>
    <source>
        <strain evidence="3">JCM 16702</strain>
    </source>
</reference>
<name>A0ABP7UZK2_9ACTN</name>
<evidence type="ECO:0008006" key="4">
    <source>
        <dbReference type="Google" id="ProtNLM"/>
    </source>
</evidence>
<comment type="caution">
    <text evidence="2">The sequence shown here is derived from an EMBL/GenBank/DDBJ whole genome shotgun (WGS) entry which is preliminary data.</text>
</comment>
<sequence>MSRVTKLAAITATSAAAVALTATAASADSWTNGPFTAKANSNSLVVKVGGTTVATCSGSTLSGSMTNTGAFSVTGANATGCGVTVTPTGFPWSGSFTSGTTKINGFKMTALGCTYTGNLSGPYTGTAPPATVTFTNQPVTGSGLLCASNVTVSVTYVFTQP</sequence>
<keyword evidence="3" id="KW-1185">Reference proteome</keyword>
<dbReference type="Proteomes" id="UP001500683">
    <property type="component" value="Unassembled WGS sequence"/>
</dbReference>
<evidence type="ECO:0000256" key="1">
    <source>
        <dbReference type="SAM" id="SignalP"/>
    </source>
</evidence>